<dbReference type="SUPFAM" id="SSF50630">
    <property type="entry name" value="Acid proteases"/>
    <property type="match status" value="1"/>
</dbReference>
<dbReference type="InterPro" id="IPR001878">
    <property type="entry name" value="Znf_CCHC"/>
</dbReference>
<keyword evidence="3" id="KW-0540">Nuclease</keyword>
<evidence type="ECO:0000256" key="13">
    <source>
        <dbReference type="SAM" id="MobiDB-lite"/>
    </source>
</evidence>
<dbReference type="Pfam" id="PF03732">
    <property type="entry name" value="Retrotrans_gag"/>
    <property type="match status" value="2"/>
</dbReference>
<keyword evidence="10" id="KW-0511">Multifunctional enzyme</keyword>
<dbReference type="InterPro" id="IPR005162">
    <property type="entry name" value="Retrotrans_gag_dom"/>
</dbReference>
<feature type="region of interest" description="Disordered" evidence="13">
    <location>
        <begin position="241"/>
        <end position="357"/>
    </location>
</feature>
<feature type="compositionally biased region" description="Low complexity" evidence="13">
    <location>
        <begin position="563"/>
        <end position="573"/>
    </location>
</feature>
<feature type="compositionally biased region" description="Low complexity" evidence="13">
    <location>
        <begin position="615"/>
        <end position="633"/>
    </location>
</feature>
<dbReference type="PANTHER" id="PTHR37984:SF5">
    <property type="entry name" value="PROTEIN NYNRIN-LIKE"/>
    <property type="match status" value="1"/>
</dbReference>
<keyword evidence="9" id="KW-0695">RNA-directed DNA polymerase</keyword>
<feature type="compositionally biased region" description="Low complexity" evidence="13">
    <location>
        <begin position="254"/>
        <end position="264"/>
    </location>
</feature>
<keyword evidence="5" id="KW-0378">Hydrolase</keyword>
<dbReference type="PROSITE" id="PS50158">
    <property type="entry name" value="ZF_CCHC"/>
    <property type="match status" value="2"/>
</dbReference>
<evidence type="ECO:0000259" key="15">
    <source>
        <dbReference type="PROSITE" id="PS50994"/>
    </source>
</evidence>
<dbReference type="Proteomes" id="UP001151760">
    <property type="component" value="Unassembled WGS sequence"/>
</dbReference>
<keyword evidence="4" id="KW-0255">Endonuclease</keyword>
<evidence type="ECO:0000259" key="14">
    <source>
        <dbReference type="PROSITE" id="PS50158"/>
    </source>
</evidence>
<feature type="compositionally biased region" description="Low complexity" evidence="13">
    <location>
        <begin position="306"/>
        <end position="324"/>
    </location>
</feature>
<proteinExistence type="predicted"/>
<dbReference type="InterPro" id="IPR043128">
    <property type="entry name" value="Rev_trsase/Diguanyl_cyclase"/>
</dbReference>
<name>A0ABQ4XGE5_9ASTR</name>
<keyword evidence="2" id="KW-0548">Nucleotidyltransferase</keyword>
<dbReference type="InterPro" id="IPR012337">
    <property type="entry name" value="RNaseH-like_sf"/>
</dbReference>
<dbReference type="Gene3D" id="3.30.420.10">
    <property type="entry name" value="Ribonuclease H-like superfamily/Ribonuclease H"/>
    <property type="match status" value="1"/>
</dbReference>
<feature type="coiled-coil region" evidence="12">
    <location>
        <begin position="2163"/>
        <end position="2190"/>
    </location>
</feature>
<keyword evidence="11" id="KW-0862">Zinc</keyword>
<keyword evidence="1" id="KW-0808">Transferase</keyword>
<dbReference type="InterPro" id="IPR050951">
    <property type="entry name" value="Retrovirus_Pol_polyprotein"/>
</dbReference>
<reference evidence="16" key="2">
    <citation type="submission" date="2022-01" db="EMBL/GenBank/DDBJ databases">
        <authorList>
            <person name="Yamashiro T."/>
            <person name="Shiraishi A."/>
            <person name="Satake H."/>
            <person name="Nakayama K."/>
        </authorList>
    </citation>
    <scope>NUCLEOTIDE SEQUENCE</scope>
</reference>
<dbReference type="Pfam" id="PF08284">
    <property type="entry name" value="RVP_2"/>
    <property type="match status" value="2"/>
</dbReference>
<keyword evidence="11" id="KW-0863">Zinc-finger</keyword>
<feature type="region of interest" description="Disordered" evidence="13">
    <location>
        <begin position="550"/>
        <end position="664"/>
    </location>
</feature>
<keyword evidence="11" id="KW-0479">Metal-binding</keyword>
<evidence type="ECO:0000256" key="11">
    <source>
        <dbReference type="PROSITE-ProRule" id="PRU00047"/>
    </source>
</evidence>
<evidence type="ECO:0000256" key="5">
    <source>
        <dbReference type="ARBA" id="ARBA00022801"/>
    </source>
</evidence>
<evidence type="ECO:0000256" key="1">
    <source>
        <dbReference type="ARBA" id="ARBA00022679"/>
    </source>
</evidence>
<keyword evidence="12" id="KW-0175">Coiled coil</keyword>
<evidence type="ECO:0000256" key="6">
    <source>
        <dbReference type="ARBA" id="ARBA00022842"/>
    </source>
</evidence>
<feature type="domain" description="Integrase catalytic" evidence="15">
    <location>
        <begin position="1974"/>
        <end position="2142"/>
    </location>
</feature>
<dbReference type="Pfam" id="PF17919">
    <property type="entry name" value="RT_RNaseH_2"/>
    <property type="match status" value="1"/>
</dbReference>
<keyword evidence="8" id="KW-0229">DNA integration</keyword>
<feature type="compositionally biased region" description="Basic and acidic residues" evidence="13">
    <location>
        <begin position="574"/>
        <end position="614"/>
    </location>
</feature>
<evidence type="ECO:0000313" key="16">
    <source>
        <dbReference type="EMBL" id="GJS64365.1"/>
    </source>
</evidence>
<accession>A0ABQ4XGE5</accession>
<reference evidence="16" key="1">
    <citation type="journal article" date="2022" name="Int. J. Mol. Sci.">
        <title>Draft Genome of Tanacetum Coccineum: Genomic Comparison of Closely Related Tanacetum-Family Plants.</title>
        <authorList>
            <person name="Yamashiro T."/>
            <person name="Shiraishi A."/>
            <person name="Nakayama K."/>
            <person name="Satake H."/>
        </authorList>
    </citation>
    <scope>NUCLEOTIDE SEQUENCE</scope>
</reference>
<evidence type="ECO:0000256" key="12">
    <source>
        <dbReference type="SAM" id="Coils"/>
    </source>
</evidence>
<dbReference type="InterPro" id="IPR041588">
    <property type="entry name" value="Integrase_H2C2"/>
</dbReference>
<dbReference type="SUPFAM" id="SSF53098">
    <property type="entry name" value="Ribonuclease H-like"/>
    <property type="match status" value="1"/>
</dbReference>
<evidence type="ECO:0000256" key="10">
    <source>
        <dbReference type="ARBA" id="ARBA00023268"/>
    </source>
</evidence>
<feature type="compositionally biased region" description="Polar residues" evidence="13">
    <location>
        <begin position="640"/>
        <end position="656"/>
    </location>
</feature>
<dbReference type="Gene3D" id="3.30.70.270">
    <property type="match status" value="3"/>
</dbReference>
<dbReference type="InterPro" id="IPR021109">
    <property type="entry name" value="Peptidase_aspartic_dom_sf"/>
</dbReference>
<evidence type="ECO:0000256" key="8">
    <source>
        <dbReference type="ARBA" id="ARBA00022908"/>
    </source>
</evidence>
<evidence type="ECO:0000256" key="2">
    <source>
        <dbReference type="ARBA" id="ARBA00022695"/>
    </source>
</evidence>
<feature type="domain" description="CCHC-type" evidence="14">
    <location>
        <begin position="377"/>
        <end position="392"/>
    </location>
</feature>
<evidence type="ECO:0000256" key="7">
    <source>
        <dbReference type="ARBA" id="ARBA00022884"/>
    </source>
</evidence>
<dbReference type="Pfam" id="PF17921">
    <property type="entry name" value="Integrase_H2C2"/>
    <property type="match status" value="2"/>
</dbReference>
<dbReference type="SMART" id="SM00343">
    <property type="entry name" value="ZnF_C2HC"/>
    <property type="match status" value="2"/>
</dbReference>
<evidence type="ECO:0000313" key="17">
    <source>
        <dbReference type="Proteomes" id="UP001151760"/>
    </source>
</evidence>
<comment type="caution">
    <text evidence="16">The sequence shown here is derived from an EMBL/GenBank/DDBJ whole genome shotgun (WGS) entry which is preliminary data.</text>
</comment>
<dbReference type="CDD" id="cd09274">
    <property type="entry name" value="RNase_HI_RT_Ty3"/>
    <property type="match status" value="1"/>
</dbReference>
<gene>
    <name evidence="16" type="ORF">Tco_0678929</name>
</gene>
<feature type="compositionally biased region" description="Basic and acidic residues" evidence="13">
    <location>
        <begin position="265"/>
        <end position="305"/>
    </location>
</feature>
<dbReference type="CDD" id="cd00303">
    <property type="entry name" value="retropepsin_like"/>
    <property type="match status" value="1"/>
</dbReference>
<dbReference type="CDD" id="cd00024">
    <property type="entry name" value="CD_CSD"/>
    <property type="match status" value="1"/>
</dbReference>
<dbReference type="PANTHER" id="PTHR37984">
    <property type="entry name" value="PROTEIN CBG26694"/>
    <property type="match status" value="1"/>
</dbReference>
<evidence type="ECO:0000256" key="3">
    <source>
        <dbReference type="ARBA" id="ARBA00022722"/>
    </source>
</evidence>
<dbReference type="InterPro" id="IPR036397">
    <property type="entry name" value="RNaseH_sf"/>
</dbReference>
<dbReference type="PROSITE" id="PS50994">
    <property type="entry name" value="INTEGRASE"/>
    <property type="match status" value="1"/>
</dbReference>
<dbReference type="InterPro" id="IPR043502">
    <property type="entry name" value="DNA/RNA_pol_sf"/>
</dbReference>
<evidence type="ECO:0000256" key="9">
    <source>
        <dbReference type="ARBA" id="ARBA00022918"/>
    </source>
</evidence>
<keyword evidence="7" id="KW-0694">RNA-binding</keyword>
<feature type="domain" description="CCHC-type" evidence="14">
    <location>
        <begin position="686"/>
        <end position="701"/>
    </location>
</feature>
<dbReference type="InterPro" id="IPR001969">
    <property type="entry name" value="Aspartic_peptidase_AS"/>
</dbReference>
<dbReference type="InterPro" id="IPR001584">
    <property type="entry name" value="Integrase_cat-core"/>
</dbReference>
<dbReference type="Gene3D" id="2.40.70.10">
    <property type="entry name" value="Acid Proteases"/>
    <property type="match status" value="2"/>
</dbReference>
<feature type="compositionally biased region" description="Polar residues" evidence="13">
    <location>
        <begin position="332"/>
        <end position="347"/>
    </location>
</feature>
<evidence type="ECO:0000256" key="4">
    <source>
        <dbReference type="ARBA" id="ARBA00022759"/>
    </source>
</evidence>
<dbReference type="Gene3D" id="1.10.340.70">
    <property type="match status" value="2"/>
</dbReference>
<dbReference type="SUPFAM" id="SSF56672">
    <property type="entry name" value="DNA/RNA polymerases"/>
    <property type="match status" value="2"/>
</dbReference>
<dbReference type="EMBL" id="BQNB010009498">
    <property type="protein sequence ID" value="GJS64365.1"/>
    <property type="molecule type" value="Genomic_DNA"/>
</dbReference>
<dbReference type="Gene3D" id="3.10.10.10">
    <property type="entry name" value="HIV Type 1 Reverse Transcriptase, subunit A, domain 1"/>
    <property type="match status" value="1"/>
</dbReference>
<keyword evidence="17" id="KW-1185">Reference proteome</keyword>
<sequence length="2288" mass="262577">MVNTRRNSDTDVPNFEAMIAAAVANALPNLTAALRTQITNDIRNGAESSGGSGGGGDATPQGIHVWIERFNKLKPLAFRSAATPAEAEDWITHMEKLFQVLGCPDNFKTRLAAFKLEGDALSWWKAHLRTQVGGDAFADTCTWVAFREIFYNRYFPTSEQQRYEREYGSIYQLDRENSGEYMERFTRLASFVGTAAGDAQRQARHFKWGLKKWVLDRIVNTEYTNVAQVAAAARNIELLHESGNSNKRDRDGNRIQNRGQGQQENKGRYDQGQHEYRGRQDQSVEHRGRQDRGYDSRRQDFRGQDQRFNGRNGNDRQGQGNYNQRQHRGQSTRDFNQGHASGSANQRRSTETLPPPPLCTTCGKPHPGVCYKATGGCFTCGSTQHKVKDCPQAKQKQNMPTDFARLPPTTGRVYATTRDQAAKTSEGDALSWWKAHLRTQVGGDAFADTCTWVAFREIFYNRYFPTSEQQRYEREYGSIYQLDQENSGEYMERFTRLASFVGTAAGDAPRQARHFKWGLKKWVLDRIVNTEYTNVAQVAAAARNIELLHESGNSNKRDRDGNRIQNRGQGQQENKGRHDQGQHEYRGRQDQSVEHRGRQDRGYDSRRQDFRGQDQRFNGRNGNDRQGQGNYNQRQHRGQSTRNFNQGHASGSANQRRSTETLPPPPLCTTCGKPHPGVCYKATGGCFTCGSTQHKVKDCPQAKQKQNMPTDFARLPPTTGRVYATTRDQAAKTSGTITGNLYIDDRTVFVLFDTGATHSIISTTFAKKLNMNPTPLIERVIISTPMKNHMLIDHEYVNCPLRFDDRIRPANLLPIHMLDFDVILGMDWLASHRATIDCYARTVIFGNVRQPEFVYHGSSPLKSVKLISAMKARTLISHGCQGFLASVMDISLESPNIENLSVVREFADVFPDELPGLPPAREIEFGIELIPGAEPISKAPYRMAPVELKELKEQLQEMLENGFIRPSVSPWGAPVLFVKKKGRLGACLKRALSNITDVLEILRTKEVVLRNGIIMDPSKVKAITKWPRPTTVTEVRSFLGLAGYYRRFVEGFSRLALPLAQLMRKGEKFVWTDERQESFEELKRRLVSAPILTLPLDLKESQIYFTQRELNMRQSRMVGTYERYDTTSSTIQAKANVRLDVELCVRGSDGYWASMRIESNLMLQIKEAQRDDGKLWAIVQNVEDELREKVMTEAHSSPFTIHPGSTKMYRDLKQYFWWNGMKQDVATFVSKCMTCQQVNLNIKGASGCYSVVDSYVKWIRFPWTSYWFALLLSISMLAVIFQQDIVRLHGTSDFYCVRRDPKFTFSFLGKELQKAWEIVLSSVQHLILKLLVSQRRPYQTLEDLLRASFRWKENVEHLILTRDEVGEPLIEGQEYRITHEKGGKRFGIIGQAQSSIPGPFEIWKYGEIQPDMSLSEEPESILDRQERVMRNKAIPFVKILWKNHPEREATWETEESMRASYPYFFVYSSRVIISTPMKNHMLIDHEYVNCPLRFDDRIRPANLLPIHMLDFDVILGMDWLASHRATIDCYARTARTLILMGAWFSGFCYGGLIFGEEIEFGIELIPGAETISKAPYRMAPVELERSCYQEMLRIGFIDPVFTSEEEHEQHLRIVLEILRQKKLYAKFSKCEFWLQQVAFLGHIVSADGIIMDPSKVEAITKWPRPTTVTEVRSFLGLAGYYRRFVEGFSRLALPLTQLMRKGEKFVWTDERQESFEELKQRLVSAPILTLPSGSGGFQIYSDASKKGLGCVLMQHGKVIAYASRQLKPYEVNYPTHDLELAFAVRELNMRQRRWLELLKDYDTNIQYHPGKANVVADALSRKSGMIACFDSRILHDLERLDVELCVRGSDGYWASMRIESNLMLQIKEAQRDDGELWAIVQNVEDGKHTEFRVDDEGVVWFEDRLCVPNDQTLREKIMTEAHSSPFTIHPGSTKMYRDLKQYFWWNGMKQDVATFVSKCMTCQQVKIEHQRASGLLQPLEIPMWKWDEISMDFVTGLPTTQKRHDAIWVVVDRLTKSAHFLPIRKNYGISKLAEIFQQEIVRLHGTPTSIVSDRDPKFTSHFWKGLQKAWGTRLKFSTAFHPQTDGQSDVGTIQTLEDMLRACALEWTGSWDEYLCLVEFAYNNSWHASIKAAPFELLYGRKCRAPICWDEVGERLIEGPELIEITNEKVAVAKEKLKEARSRQKSYADKHRRDLEFQVGDSYFGTYWRGSYRLALSAVIARSCVFHISLLRGYHYHPLHVASYPFDQIQPDMSLSEEPESILDRQERVMRNKIIPFVKVSLEESPRA</sequence>
<organism evidence="16 17">
    <name type="scientific">Tanacetum coccineum</name>
    <dbReference type="NCBI Taxonomy" id="301880"/>
    <lineage>
        <taxon>Eukaryota</taxon>
        <taxon>Viridiplantae</taxon>
        <taxon>Streptophyta</taxon>
        <taxon>Embryophyta</taxon>
        <taxon>Tracheophyta</taxon>
        <taxon>Spermatophyta</taxon>
        <taxon>Magnoliopsida</taxon>
        <taxon>eudicotyledons</taxon>
        <taxon>Gunneridae</taxon>
        <taxon>Pentapetalae</taxon>
        <taxon>asterids</taxon>
        <taxon>campanulids</taxon>
        <taxon>Asterales</taxon>
        <taxon>Asteraceae</taxon>
        <taxon>Asteroideae</taxon>
        <taxon>Anthemideae</taxon>
        <taxon>Anthemidinae</taxon>
        <taxon>Tanacetum</taxon>
    </lineage>
</organism>
<dbReference type="InterPro" id="IPR041577">
    <property type="entry name" value="RT_RNaseH_2"/>
</dbReference>
<keyword evidence="6" id="KW-0460">Magnesium</keyword>
<dbReference type="PROSITE" id="PS00141">
    <property type="entry name" value="ASP_PROTEASE"/>
    <property type="match status" value="1"/>
</dbReference>
<protein>
    <submittedName>
        <fullName evidence="16">Nucleotidyltransferase, ribonuclease H</fullName>
    </submittedName>
</protein>